<accession>A0A235FEM0</accession>
<dbReference type="PANTHER" id="PTHR11839:SF18">
    <property type="entry name" value="NUDIX HYDROLASE DOMAIN-CONTAINING PROTEIN"/>
    <property type="match status" value="1"/>
</dbReference>
<dbReference type="PROSITE" id="PS51462">
    <property type="entry name" value="NUDIX"/>
    <property type="match status" value="1"/>
</dbReference>
<dbReference type="Gene3D" id="3.90.79.10">
    <property type="entry name" value="Nucleoside Triphosphate Pyrophosphohydrolase"/>
    <property type="match status" value="1"/>
</dbReference>
<keyword evidence="5" id="KW-1185">Reference proteome</keyword>
<dbReference type="InterPro" id="IPR020084">
    <property type="entry name" value="NUDIX_hydrolase_CS"/>
</dbReference>
<keyword evidence="2" id="KW-0378">Hydrolase</keyword>
<dbReference type="SUPFAM" id="SSF55811">
    <property type="entry name" value="Nudix"/>
    <property type="match status" value="1"/>
</dbReference>
<evidence type="ECO:0000259" key="3">
    <source>
        <dbReference type="PROSITE" id="PS51462"/>
    </source>
</evidence>
<evidence type="ECO:0000313" key="5">
    <source>
        <dbReference type="Proteomes" id="UP000215059"/>
    </source>
</evidence>
<name>A0A235FEM0_9BACL</name>
<dbReference type="Proteomes" id="UP000215059">
    <property type="component" value="Unassembled WGS sequence"/>
</dbReference>
<dbReference type="OrthoDB" id="9806150at2"/>
<dbReference type="RefSeq" id="WP_094251355.1">
    <property type="nucleotide sequence ID" value="NZ_JBHLXL010000001.1"/>
</dbReference>
<dbReference type="InterPro" id="IPR000086">
    <property type="entry name" value="NUDIX_hydrolase_dom"/>
</dbReference>
<dbReference type="InterPro" id="IPR015797">
    <property type="entry name" value="NUDIX_hydrolase-like_dom_sf"/>
</dbReference>
<protein>
    <submittedName>
        <fullName evidence="4">ADP-ribose pyrophosphatase</fullName>
    </submittedName>
</protein>
<dbReference type="CDD" id="cd03424">
    <property type="entry name" value="NUDIX_ADPRase_Nudt5_UGPPase_Nudt14"/>
    <property type="match status" value="1"/>
</dbReference>
<dbReference type="Pfam" id="PF00293">
    <property type="entry name" value="NUDIX"/>
    <property type="match status" value="1"/>
</dbReference>
<organism evidence="4 5">
    <name type="scientific">Fictibacillus aquaticus</name>
    <dbReference type="NCBI Taxonomy" id="2021314"/>
    <lineage>
        <taxon>Bacteria</taxon>
        <taxon>Bacillati</taxon>
        <taxon>Bacillota</taxon>
        <taxon>Bacilli</taxon>
        <taxon>Bacillales</taxon>
        <taxon>Fictibacillaceae</taxon>
        <taxon>Fictibacillus</taxon>
    </lineage>
</organism>
<dbReference type="AlphaFoldDB" id="A0A235FEM0"/>
<dbReference type="PANTHER" id="PTHR11839">
    <property type="entry name" value="UDP/ADP-SUGAR PYROPHOSPHATASE"/>
    <property type="match status" value="1"/>
</dbReference>
<evidence type="ECO:0000256" key="1">
    <source>
        <dbReference type="ARBA" id="ARBA00001946"/>
    </source>
</evidence>
<dbReference type="EMBL" id="NOII01000001">
    <property type="protein sequence ID" value="OYD59394.1"/>
    <property type="molecule type" value="Genomic_DNA"/>
</dbReference>
<reference evidence="4 5" key="1">
    <citation type="submission" date="2017-07" db="EMBL/GenBank/DDBJ databases">
        <title>Fictibacillus sp. nov. GDSW-R2A3 Genome sequencing and assembly.</title>
        <authorList>
            <person name="Mayilraj S."/>
        </authorList>
    </citation>
    <scope>NUCLEOTIDE SEQUENCE [LARGE SCALE GENOMIC DNA]</scope>
    <source>
        <strain evidence="4 5">GDSW-R2A3</strain>
    </source>
</reference>
<dbReference type="GO" id="GO:0005829">
    <property type="term" value="C:cytosol"/>
    <property type="evidence" value="ECO:0007669"/>
    <property type="project" value="TreeGrafter"/>
</dbReference>
<comment type="cofactor">
    <cofactor evidence="1">
        <name>Mg(2+)</name>
        <dbReference type="ChEBI" id="CHEBI:18420"/>
    </cofactor>
</comment>
<dbReference type="GO" id="GO:0016787">
    <property type="term" value="F:hydrolase activity"/>
    <property type="evidence" value="ECO:0007669"/>
    <property type="project" value="UniProtKB-KW"/>
</dbReference>
<comment type="caution">
    <text evidence="4">The sequence shown here is derived from an EMBL/GenBank/DDBJ whole genome shotgun (WGS) entry which is preliminary data.</text>
</comment>
<feature type="domain" description="Nudix hydrolase" evidence="3">
    <location>
        <begin position="40"/>
        <end position="180"/>
    </location>
</feature>
<proteinExistence type="predicted"/>
<sequence>MEKWKTLNSEYCYQTPFGNLRKDQCELPNGVVIQNYYVNEYADWVNAIVMTKDNQIVLVEQYRYAGDDCFLEIPAGKIEANESYEDGILREVREETGYTSRMKPIKLGEFMVNPATQTNKIITYLIKDAYKEYEQNLDETEEINVYEFDFNSFGELIRRNQIKTQLFTAHAYYMAKDFLADNG</sequence>
<dbReference type="GO" id="GO:0019693">
    <property type="term" value="P:ribose phosphate metabolic process"/>
    <property type="evidence" value="ECO:0007669"/>
    <property type="project" value="TreeGrafter"/>
</dbReference>
<dbReference type="GO" id="GO:0006753">
    <property type="term" value="P:nucleoside phosphate metabolic process"/>
    <property type="evidence" value="ECO:0007669"/>
    <property type="project" value="TreeGrafter"/>
</dbReference>
<evidence type="ECO:0000313" key="4">
    <source>
        <dbReference type="EMBL" id="OYD59394.1"/>
    </source>
</evidence>
<evidence type="ECO:0000256" key="2">
    <source>
        <dbReference type="ARBA" id="ARBA00022801"/>
    </source>
</evidence>
<dbReference type="PROSITE" id="PS00893">
    <property type="entry name" value="NUDIX_BOX"/>
    <property type="match status" value="1"/>
</dbReference>
<gene>
    <name evidence="4" type="ORF">CGZ90_05760</name>
</gene>